<gene>
    <name evidence="1" type="ORF">AN218_29335</name>
</gene>
<dbReference type="Proteomes" id="UP000176005">
    <property type="component" value="Unassembled WGS sequence"/>
</dbReference>
<reference evidence="1 2" key="1">
    <citation type="journal article" date="2016" name="Front. Microbiol.">
        <title>Comparative Genomics Analysis of Streptomyces Species Reveals Their Adaptation to the Marine Environment and Their Diversity at the Genomic Level.</title>
        <authorList>
            <person name="Tian X."/>
            <person name="Zhang Z."/>
            <person name="Yang T."/>
            <person name="Chen M."/>
            <person name="Li J."/>
            <person name="Chen F."/>
            <person name="Yang J."/>
            <person name="Li W."/>
            <person name="Zhang B."/>
            <person name="Zhang Z."/>
            <person name="Wu J."/>
            <person name="Zhang C."/>
            <person name="Long L."/>
            <person name="Xiao J."/>
        </authorList>
    </citation>
    <scope>NUCLEOTIDE SEQUENCE [LARGE SCALE GENOMIC DNA]</scope>
    <source>
        <strain evidence="1 2">SCSIO 10429</strain>
    </source>
</reference>
<dbReference type="RefSeq" id="WP_070020121.1">
    <property type="nucleotide sequence ID" value="NZ_LJGW01000520.1"/>
</dbReference>
<protein>
    <submittedName>
        <fullName evidence="1">Uncharacterized protein</fullName>
    </submittedName>
</protein>
<evidence type="ECO:0000313" key="2">
    <source>
        <dbReference type="Proteomes" id="UP000176005"/>
    </source>
</evidence>
<sequence>MTYAVTVDTSIPSGAPQMDELQRAGAGALLEEGLSAIESLEGPDGVEVEVDDTFVGVYPGGALLKVFVDASALEFAEQAVRSLVEEVLERSEPLADWTVERCEVELHPELAKESLEAADGPAAPPVDIAARRAQLAESAAGTPADPARIAAESKAAETRMRAMAAQLRAFGPGMFGAVDEEDEDYDPEPSYSAVSPEDAELAAGALVWASDVLLDELFQDAFTLAQRKTNVAECEEPLWLLEDLPPRYALKYDARFARRFLVTAVALTTRFTEGSFEQLSCVAEELTLRLLLTTTEVTLETFGLLDPGVAEALVCFSDLIYEDMDHEWLYDDSKDGIEESPVGEYLGVAPMGLESWFKPFNEGRYVHPYAADELRDDPDGQSAT</sequence>
<organism evidence="1 2">
    <name type="scientific">Streptomyces nanshensis</name>
    <dbReference type="NCBI Taxonomy" id="518642"/>
    <lineage>
        <taxon>Bacteria</taxon>
        <taxon>Bacillati</taxon>
        <taxon>Actinomycetota</taxon>
        <taxon>Actinomycetes</taxon>
        <taxon>Kitasatosporales</taxon>
        <taxon>Streptomycetaceae</taxon>
        <taxon>Streptomyces</taxon>
    </lineage>
</organism>
<proteinExistence type="predicted"/>
<dbReference type="PATRIC" id="fig|518642.10.peg.5984"/>
<comment type="caution">
    <text evidence="1">The sequence shown here is derived from an EMBL/GenBank/DDBJ whole genome shotgun (WGS) entry which is preliminary data.</text>
</comment>
<evidence type="ECO:0000313" key="1">
    <source>
        <dbReference type="EMBL" id="OEV07381.1"/>
    </source>
</evidence>
<name>A0A1E7KTY5_9ACTN</name>
<keyword evidence="2" id="KW-1185">Reference proteome</keyword>
<accession>A0A1E7KTY5</accession>
<dbReference type="AlphaFoldDB" id="A0A1E7KTY5"/>
<dbReference type="EMBL" id="LJGW01000520">
    <property type="protein sequence ID" value="OEV07381.1"/>
    <property type="molecule type" value="Genomic_DNA"/>
</dbReference>